<accession>A0ABT3QKS3</accession>
<keyword evidence="3" id="KW-1185">Reference proteome</keyword>
<evidence type="ECO:0000313" key="2">
    <source>
        <dbReference type="EMBL" id="MCX2696175.1"/>
    </source>
</evidence>
<feature type="region of interest" description="Disordered" evidence="1">
    <location>
        <begin position="41"/>
        <end position="64"/>
    </location>
</feature>
<name>A0ABT3QKS3_9HYPH</name>
<dbReference type="Proteomes" id="UP001301216">
    <property type="component" value="Unassembled WGS sequence"/>
</dbReference>
<evidence type="ECO:0000256" key="1">
    <source>
        <dbReference type="SAM" id="MobiDB-lite"/>
    </source>
</evidence>
<dbReference type="RefSeq" id="WP_265983419.1">
    <property type="nucleotide sequence ID" value="NZ_JAPHAV010000001.1"/>
</dbReference>
<protein>
    <submittedName>
        <fullName evidence="2">Uncharacterized protein</fullName>
    </submittedName>
</protein>
<proteinExistence type="predicted"/>
<comment type="caution">
    <text evidence="2">The sequence shown here is derived from an EMBL/GenBank/DDBJ whole genome shotgun (WGS) entry which is preliminary data.</text>
</comment>
<dbReference type="EMBL" id="JAPHAV010000001">
    <property type="protein sequence ID" value="MCX2696175.1"/>
    <property type="molecule type" value="Genomic_DNA"/>
</dbReference>
<organism evidence="2 3">
    <name type="scientific">Ochrobactrum chromiisoli</name>
    <dbReference type="NCBI Taxonomy" id="2993941"/>
    <lineage>
        <taxon>Bacteria</taxon>
        <taxon>Pseudomonadati</taxon>
        <taxon>Pseudomonadota</taxon>
        <taxon>Alphaproteobacteria</taxon>
        <taxon>Hyphomicrobiales</taxon>
        <taxon>Brucellaceae</taxon>
        <taxon>Brucella/Ochrobactrum group</taxon>
        <taxon>Ochrobactrum</taxon>
    </lineage>
</organism>
<reference evidence="2 3" key="1">
    <citation type="submission" date="2022-11" db="EMBL/GenBank/DDBJ databases">
        <title>Brucella sp. YY2X, whole genome shotgun sequencing project.</title>
        <authorList>
            <person name="Yang Y."/>
        </authorList>
    </citation>
    <scope>NUCLEOTIDE SEQUENCE [LARGE SCALE GENOMIC DNA]</scope>
    <source>
        <strain evidence="2 3">YY2X</strain>
    </source>
</reference>
<evidence type="ECO:0000313" key="3">
    <source>
        <dbReference type="Proteomes" id="UP001301216"/>
    </source>
</evidence>
<gene>
    <name evidence="2" type="ORF">OPR82_05210</name>
</gene>
<sequence>MPWIKFSGDFNHRVTPAVTVAYKAGWSGLVTTPCAAAAIASGKASRLKTPRKGELPNVENTPDA</sequence>